<evidence type="ECO:0000259" key="1">
    <source>
        <dbReference type="Pfam" id="PF12804"/>
    </source>
</evidence>
<dbReference type="NCBIfam" id="TIGR03310">
    <property type="entry name" value="matur_MocA_YgfJ"/>
    <property type="match status" value="1"/>
</dbReference>
<dbReference type="InterPro" id="IPR017696">
    <property type="entry name" value="Mo_hydrolase_YgfJ"/>
</dbReference>
<evidence type="ECO:0000313" key="2">
    <source>
        <dbReference type="EMBL" id="MBJ6802237.1"/>
    </source>
</evidence>
<dbReference type="RefSeq" id="WP_199396713.1">
    <property type="nucleotide sequence ID" value="NZ_JAEMHK010000017.1"/>
</dbReference>
<dbReference type="GO" id="GO:0061602">
    <property type="term" value="F:molybdenum cofactor cytidylyltransferase activity"/>
    <property type="evidence" value="ECO:0007669"/>
    <property type="project" value="UniProtKB-EC"/>
</dbReference>
<gene>
    <name evidence="2" type="primary">mocA</name>
    <name evidence="2" type="ORF">JFN90_19090</name>
</gene>
<organism evidence="2 3">
    <name type="scientific">Geomonas propionica</name>
    <dbReference type="NCBI Taxonomy" id="2798582"/>
    <lineage>
        <taxon>Bacteria</taxon>
        <taxon>Pseudomonadati</taxon>
        <taxon>Thermodesulfobacteriota</taxon>
        <taxon>Desulfuromonadia</taxon>
        <taxon>Geobacterales</taxon>
        <taxon>Geobacteraceae</taxon>
        <taxon>Geomonas</taxon>
    </lineage>
</organism>
<protein>
    <submittedName>
        <fullName evidence="2">Molybdenum cofactor cytidylyltransferase</fullName>
        <ecNumber evidence="2">2.7.7.76</ecNumber>
    </submittedName>
</protein>
<dbReference type="PANTHER" id="PTHR43777:SF1">
    <property type="entry name" value="MOLYBDENUM COFACTOR CYTIDYLYLTRANSFERASE"/>
    <property type="match status" value="1"/>
</dbReference>
<dbReference type="PANTHER" id="PTHR43777">
    <property type="entry name" value="MOLYBDENUM COFACTOR CYTIDYLYLTRANSFERASE"/>
    <property type="match status" value="1"/>
</dbReference>
<dbReference type="EC" id="2.7.7.76" evidence="2"/>
<sequence>MRRVAGIILAAGEGSRMGTTKQLLPFRGKSILEWVVQSALASTLHRVVVVVGHEAERIVPLIEGGGVEVALNPEYRRGQSSSLNCGLRSLGPETDAALFLLGDQPLITPAVIDSLIRAYRCSAHPIVMPVYQGRRGNPVLFDRETFPAMMELPADCGARPLFEKYRERLLKVPVEDVSIHFDIDTAADYRRLLELDGGGALATFTCRERIPS</sequence>
<dbReference type="InterPro" id="IPR029044">
    <property type="entry name" value="Nucleotide-diphossugar_trans"/>
</dbReference>
<dbReference type="Pfam" id="PF12804">
    <property type="entry name" value="NTP_transf_3"/>
    <property type="match status" value="1"/>
</dbReference>
<accession>A0ABS0YXN5</accession>
<feature type="domain" description="MobA-like NTP transferase" evidence="1">
    <location>
        <begin position="6"/>
        <end position="165"/>
    </location>
</feature>
<dbReference type="CDD" id="cd04182">
    <property type="entry name" value="GT_2_like_f"/>
    <property type="match status" value="1"/>
</dbReference>
<comment type="caution">
    <text evidence="2">The sequence shown here is derived from an EMBL/GenBank/DDBJ whole genome shotgun (WGS) entry which is preliminary data.</text>
</comment>
<proteinExistence type="predicted"/>
<keyword evidence="3" id="KW-1185">Reference proteome</keyword>
<keyword evidence="2" id="KW-0808">Transferase</keyword>
<dbReference type="Proteomes" id="UP000641025">
    <property type="component" value="Unassembled WGS sequence"/>
</dbReference>
<keyword evidence="2" id="KW-0548">Nucleotidyltransferase</keyword>
<name>A0ABS0YXN5_9BACT</name>
<dbReference type="SUPFAM" id="SSF53448">
    <property type="entry name" value="Nucleotide-diphospho-sugar transferases"/>
    <property type="match status" value="1"/>
</dbReference>
<reference evidence="2 3" key="1">
    <citation type="submission" date="2020-12" db="EMBL/GenBank/DDBJ databases">
        <title>Geomonas sp. Red259, isolated from paddy soil.</title>
        <authorList>
            <person name="Xu Z."/>
            <person name="Zhang Z."/>
            <person name="Masuda Y."/>
            <person name="Itoh H."/>
            <person name="Senoo K."/>
        </authorList>
    </citation>
    <scope>NUCLEOTIDE SEQUENCE [LARGE SCALE GENOMIC DNA]</scope>
    <source>
        <strain evidence="2 3">Red259</strain>
    </source>
</reference>
<dbReference type="Gene3D" id="3.90.550.10">
    <property type="entry name" value="Spore Coat Polysaccharide Biosynthesis Protein SpsA, Chain A"/>
    <property type="match status" value="1"/>
</dbReference>
<evidence type="ECO:0000313" key="3">
    <source>
        <dbReference type="Proteomes" id="UP000641025"/>
    </source>
</evidence>
<dbReference type="EMBL" id="JAEMHK010000017">
    <property type="protein sequence ID" value="MBJ6802237.1"/>
    <property type="molecule type" value="Genomic_DNA"/>
</dbReference>
<dbReference type="InterPro" id="IPR025877">
    <property type="entry name" value="MobA-like_NTP_Trfase"/>
</dbReference>